<dbReference type="InParanoid" id="G0V7J9"/>
<dbReference type="InterPro" id="IPR028942">
    <property type="entry name" value="WHIM1_dom"/>
</dbReference>
<dbReference type="AlphaFoldDB" id="G0V7J9"/>
<dbReference type="OrthoDB" id="349045at2759"/>
<dbReference type="GO" id="GO:0005634">
    <property type="term" value="C:nucleus"/>
    <property type="evidence" value="ECO:0007669"/>
    <property type="project" value="UniProtKB-SubCell"/>
</dbReference>
<evidence type="ECO:0000313" key="6">
    <source>
        <dbReference type="Proteomes" id="UP000001640"/>
    </source>
</evidence>
<feature type="domain" description="WHIM1" evidence="4">
    <location>
        <begin position="353"/>
        <end position="398"/>
    </location>
</feature>
<dbReference type="Proteomes" id="UP000001640">
    <property type="component" value="Chromosome 1"/>
</dbReference>
<feature type="compositionally biased region" description="Acidic residues" evidence="3">
    <location>
        <begin position="712"/>
        <end position="725"/>
    </location>
</feature>
<proteinExistence type="predicted"/>
<sequence>MSDVIDLDSQDTDEAGMSSDSLVTSDVKTPVTSKVSTPSPSLKANKIEKPPKKKGQMTFADFKSIKVVHSPSDLSSFATGLRRSARVPSLRKNLNEEDLIDEMKTKPRRKEKDSTNDTNKMVKKLKTSSSLDNKNLENLSLNQNWSPNVPILSSDFIDKDSTKGLRIQDIFADVKNIPYAGTIMKLMTFLNKFSSFFSKDLSKLSFQTFEIGLDLYPATSATKKTSSLDDPIKAYSDFIPTKDIIDSQDKINLFLLTLLKLLFNIPKSGIFQSPELEQFRSSKTKFSNLFQQLRHKAIEWGYPKEWRVHPIAISKWEWDIFEKIDNGSPVDPKNPEILTNRLPEVPLMQPLPRESDPLYASNIDKKGILALNPSDRVTLLSVLVDWCLINSSVVHNEIQRLSHLKKDFPFGIVTDHAPRFIANGIAQTYEDFHALTSLMHRKLLNRNKKRSQLREDKRKDLSNKLNLVNEITKSLKGVKYKQGLITVADHSSKWSKLFIDEMMDTPVSYPYEDVYKLRMQEFLVGRISNCGDFYLPRLNTYGDSMDVFWFTDAPTLMRLLEDLSSNKIDKLNFYEQFGHLINIEFKLLFHDKRSMMKDILNAKTSEDSQYWFEISTDIESLDKFLSNIKELLATDKLIEQKSVRDQCTALVEYLAYFRELIHMLSNMKDEFQEIVSSSRRSRRTQEHEINYAVDNQYTDDYEDDVNEEYVDANDYSEEEYMEEGFSDNNYQEEEKSPADEEETKSETESQSRRDRSLRRAAQR</sequence>
<feature type="region of interest" description="Disordered" evidence="3">
    <location>
        <begin position="1"/>
        <end position="55"/>
    </location>
</feature>
<reference key="2">
    <citation type="submission" date="2011-08" db="EMBL/GenBank/DDBJ databases">
        <title>Genome sequence of Naumovozyma castellii.</title>
        <authorList>
            <person name="Gordon J.L."/>
            <person name="Armisen D."/>
            <person name="Proux-Wera E."/>
            <person name="OhEigeartaigh S.S."/>
            <person name="Byrne K.P."/>
            <person name="Wolfe K.H."/>
        </authorList>
    </citation>
    <scope>NUCLEOTIDE SEQUENCE</scope>
    <source>
        <strain>Type strain:CBS 4309</strain>
    </source>
</reference>
<feature type="compositionally biased region" description="Basic and acidic residues" evidence="3">
    <location>
        <begin position="101"/>
        <end position="115"/>
    </location>
</feature>
<keyword evidence="2" id="KW-0539">Nucleus</keyword>
<feature type="compositionally biased region" description="Low complexity" evidence="3">
    <location>
        <begin position="23"/>
        <end position="41"/>
    </location>
</feature>
<protein>
    <recommendedName>
        <fullName evidence="4">WHIM1 domain-containing protein</fullName>
    </recommendedName>
</protein>
<dbReference type="EMBL" id="HE576752">
    <property type="protein sequence ID" value="CCC67447.1"/>
    <property type="molecule type" value="Genomic_DNA"/>
</dbReference>
<dbReference type="STRING" id="1064592.G0V7J9"/>
<feature type="region of interest" description="Disordered" evidence="3">
    <location>
        <begin position="98"/>
        <end position="120"/>
    </location>
</feature>
<comment type="subcellular location">
    <subcellularLocation>
        <location evidence="1">Nucleus</location>
    </subcellularLocation>
</comment>
<evidence type="ECO:0000259" key="4">
    <source>
        <dbReference type="Pfam" id="PF15612"/>
    </source>
</evidence>
<dbReference type="Pfam" id="PF15612">
    <property type="entry name" value="WHIM1"/>
    <property type="match status" value="1"/>
</dbReference>
<feature type="compositionally biased region" description="Acidic residues" evidence="3">
    <location>
        <begin position="1"/>
        <end position="14"/>
    </location>
</feature>
<organism evidence="5 6">
    <name type="scientific">Naumovozyma castellii</name>
    <name type="common">Yeast</name>
    <name type="synonym">Saccharomyces castellii</name>
    <dbReference type="NCBI Taxonomy" id="27288"/>
    <lineage>
        <taxon>Eukaryota</taxon>
        <taxon>Fungi</taxon>
        <taxon>Dikarya</taxon>
        <taxon>Ascomycota</taxon>
        <taxon>Saccharomycotina</taxon>
        <taxon>Saccharomycetes</taxon>
        <taxon>Saccharomycetales</taxon>
        <taxon>Saccharomycetaceae</taxon>
        <taxon>Naumovozyma</taxon>
    </lineage>
</organism>
<dbReference type="KEGG" id="ncs:NCAS_0A08890"/>
<dbReference type="GeneID" id="96900926"/>
<evidence type="ECO:0000313" key="5">
    <source>
        <dbReference type="EMBL" id="CCC67447.1"/>
    </source>
</evidence>
<dbReference type="HOGENOM" id="CLU_014696_0_0_1"/>
<evidence type="ECO:0000256" key="2">
    <source>
        <dbReference type="ARBA" id="ARBA00023242"/>
    </source>
</evidence>
<gene>
    <name evidence="5" type="primary">NCAS0A08890</name>
    <name evidence="5" type="ordered locus">NCAS_0A08890</name>
</gene>
<dbReference type="eggNOG" id="ENOG502QVSC">
    <property type="taxonomic scope" value="Eukaryota"/>
</dbReference>
<feature type="region of interest" description="Disordered" evidence="3">
    <location>
        <begin position="712"/>
        <end position="763"/>
    </location>
</feature>
<feature type="compositionally biased region" description="Basic and acidic residues" evidence="3">
    <location>
        <begin position="732"/>
        <end position="754"/>
    </location>
</feature>
<accession>G0V7J9</accession>
<dbReference type="OMA" id="IEWGYPK"/>
<dbReference type="RefSeq" id="XP_003673828.1">
    <property type="nucleotide sequence ID" value="XM_003673780.1"/>
</dbReference>
<keyword evidence="6" id="KW-1185">Reference proteome</keyword>
<name>G0V7J9_NAUCA</name>
<evidence type="ECO:0000256" key="1">
    <source>
        <dbReference type="ARBA" id="ARBA00004123"/>
    </source>
</evidence>
<reference evidence="5 6" key="1">
    <citation type="journal article" date="2011" name="Proc. Natl. Acad. Sci. U.S.A.">
        <title>Evolutionary erosion of yeast sex chromosomes by mating-type switching accidents.</title>
        <authorList>
            <person name="Gordon J.L."/>
            <person name="Armisen D."/>
            <person name="Proux-Wera E."/>
            <person name="Oheigeartaigh S.S."/>
            <person name="Byrne K.P."/>
            <person name="Wolfe K.H."/>
        </authorList>
    </citation>
    <scope>NUCLEOTIDE SEQUENCE [LARGE SCALE GENOMIC DNA]</scope>
    <source>
        <strain evidence="6">ATCC 76901 / BCRC 22586 / CBS 4309 / NBRC 1992 / NRRL Y-12630</strain>
    </source>
</reference>
<evidence type="ECO:0000256" key="3">
    <source>
        <dbReference type="SAM" id="MobiDB-lite"/>
    </source>
</evidence>